<keyword evidence="2" id="KW-1185">Reference proteome</keyword>
<accession>A0A6H9YQZ3</accession>
<dbReference type="EMBL" id="WBMT01000008">
    <property type="protein sequence ID" value="KAB2347741.1"/>
    <property type="molecule type" value="Genomic_DNA"/>
</dbReference>
<organism evidence="1 2">
    <name type="scientific">Actinomadura rudentiformis</name>
    <dbReference type="NCBI Taxonomy" id="359158"/>
    <lineage>
        <taxon>Bacteria</taxon>
        <taxon>Bacillati</taxon>
        <taxon>Actinomycetota</taxon>
        <taxon>Actinomycetes</taxon>
        <taxon>Streptosporangiales</taxon>
        <taxon>Thermomonosporaceae</taxon>
        <taxon>Actinomadura</taxon>
    </lineage>
</organism>
<dbReference type="Proteomes" id="UP000468735">
    <property type="component" value="Unassembled WGS sequence"/>
</dbReference>
<dbReference type="AlphaFoldDB" id="A0A6H9YQZ3"/>
<name>A0A6H9YQZ3_9ACTN</name>
<proteinExistence type="predicted"/>
<dbReference type="RefSeq" id="WP_151561364.1">
    <property type="nucleotide sequence ID" value="NZ_WBMT01000008.1"/>
</dbReference>
<protein>
    <submittedName>
        <fullName evidence="1">Uncharacterized protein</fullName>
    </submittedName>
</protein>
<dbReference type="OrthoDB" id="3690699at2"/>
<sequence length="181" mass="20612">MTPPANEFGRQSLLNAYLDVQRDQLARRFTPELPETEHEVARREFLTGLEHLFGITLNPPQGSGRQVTIGQERDHLERRVLTQFFRSTADSYLSIRTPWSGYLEAGLLFEVMKEAGIWDTVRETSDSIRTSSDELQEQHRALLDLLLSRLLGDRAANTFTEADLTAIGVTVPVPELEDDWE</sequence>
<evidence type="ECO:0000313" key="2">
    <source>
        <dbReference type="Proteomes" id="UP000468735"/>
    </source>
</evidence>
<reference evidence="1 2" key="1">
    <citation type="submission" date="2019-09" db="EMBL/GenBank/DDBJ databases">
        <title>Actinomadura physcomitrii sp. nov., a novel actinomycete isolated from moss [Physcomitrium sphaericum (Ludw) Fuernr].</title>
        <authorList>
            <person name="Zhuang X."/>
            <person name="Liu C."/>
        </authorList>
    </citation>
    <scope>NUCLEOTIDE SEQUENCE [LARGE SCALE GENOMIC DNA]</scope>
    <source>
        <strain evidence="1 2">HMC1</strain>
    </source>
</reference>
<gene>
    <name evidence="1" type="ORF">F8566_17675</name>
</gene>
<comment type="caution">
    <text evidence="1">The sequence shown here is derived from an EMBL/GenBank/DDBJ whole genome shotgun (WGS) entry which is preliminary data.</text>
</comment>
<evidence type="ECO:0000313" key="1">
    <source>
        <dbReference type="EMBL" id="KAB2347741.1"/>
    </source>
</evidence>